<dbReference type="SMART" id="SM00409">
    <property type="entry name" value="IG"/>
    <property type="match status" value="2"/>
</dbReference>
<name>A0AAV1NNC9_SCOSC</name>
<keyword evidence="6" id="KW-0812">Transmembrane</keyword>
<feature type="transmembrane region" description="Helical" evidence="6">
    <location>
        <begin position="194"/>
        <end position="218"/>
    </location>
</feature>
<keyword evidence="2 6" id="KW-0472">Membrane</keyword>
<dbReference type="Gene3D" id="2.60.40.10">
    <property type="entry name" value="Immunoglobulins"/>
    <property type="match status" value="1"/>
</dbReference>
<dbReference type="CDD" id="cd00096">
    <property type="entry name" value="Ig"/>
    <property type="match status" value="1"/>
</dbReference>
<evidence type="ECO:0000256" key="5">
    <source>
        <dbReference type="ARBA" id="ARBA00023319"/>
    </source>
</evidence>
<dbReference type="Pfam" id="PF13927">
    <property type="entry name" value="Ig_3"/>
    <property type="match status" value="1"/>
</dbReference>
<evidence type="ECO:0000313" key="8">
    <source>
        <dbReference type="EMBL" id="CAK6960490.1"/>
    </source>
</evidence>
<keyword evidence="5" id="KW-0393">Immunoglobulin domain</keyword>
<evidence type="ECO:0000256" key="1">
    <source>
        <dbReference type="ARBA" id="ARBA00004479"/>
    </source>
</evidence>
<reference evidence="8 9" key="1">
    <citation type="submission" date="2024-01" db="EMBL/GenBank/DDBJ databases">
        <authorList>
            <person name="Alioto T."/>
            <person name="Alioto T."/>
            <person name="Gomez Garrido J."/>
        </authorList>
    </citation>
    <scope>NUCLEOTIDE SEQUENCE [LARGE SCALE GENOMIC DNA]</scope>
</reference>
<protein>
    <submittedName>
        <fullName evidence="8">Uncharacterized protein LOC121905824</fullName>
    </submittedName>
</protein>
<organism evidence="8 9">
    <name type="scientific">Scomber scombrus</name>
    <name type="common">Atlantic mackerel</name>
    <name type="synonym">Scomber vernalis</name>
    <dbReference type="NCBI Taxonomy" id="13677"/>
    <lineage>
        <taxon>Eukaryota</taxon>
        <taxon>Metazoa</taxon>
        <taxon>Chordata</taxon>
        <taxon>Craniata</taxon>
        <taxon>Vertebrata</taxon>
        <taxon>Euteleostomi</taxon>
        <taxon>Actinopterygii</taxon>
        <taxon>Neopterygii</taxon>
        <taxon>Teleostei</taxon>
        <taxon>Neoteleostei</taxon>
        <taxon>Acanthomorphata</taxon>
        <taxon>Pelagiaria</taxon>
        <taxon>Scombriformes</taxon>
        <taxon>Scombridae</taxon>
        <taxon>Scomber</taxon>
    </lineage>
</organism>
<feature type="domain" description="Ig-like" evidence="7">
    <location>
        <begin position="58"/>
        <end position="138"/>
    </location>
</feature>
<keyword evidence="6" id="KW-1133">Transmembrane helix</keyword>
<gene>
    <name evidence="8" type="ORF">FSCOSCO3_A028248</name>
</gene>
<dbReference type="GO" id="GO:0016020">
    <property type="term" value="C:membrane"/>
    <property type="evidence" value="ECO:0007669"/>
    <property type="project" value="UniProtKB-SubCell"/>
</dbReference>
<evidence type="ECO:0000313" key="9">
    <source>
        <dbReference type="Proteomes" id="UP001314229"/>
    </source>
</evidence>
<dbReference type="InterPro" id="IPR003599">
    <property type="entry name" value="Ig_sub"/>
</dbReference>
<evidence type="ECO:0000259" key="7">
    <source>
        <dbReference type="PROSITE" id="PS50835"/>
    </source>
</evidence>
<dbReference type="SUPFAM" id="SSF48726">
    <property type="entry name" value="Immunoglobulin"/>
    <property type="match status" value="2"/>
</dbReference>
<keyword evidence="9" id="KW-1185">Reference proteome</keyword>
<dbReference type="Proteomes" id="UP001314229">
    <property type="component" value="Unassembled WGS sequence"/>
</dbReference>
<dbReference type="InterPro" id="IPR013783">
    <property type="entry name" value="Ig-like_fold"/>
</dbReference>
<dbReference type="AlphaFoldDB" id="A0AAV1NNC9"/>
<dbReference type="InterPro" id="IPR036179">
    <property type="entry name" value="Ig-like_dom_sf"/>
</dbReference>
<sequence>MKVILVRPVTSSFPDASRVKWEADGNGQMSLFLTKSQKSDEGCYICEIWKGWDCILAKSFSLKVKDCGTLKSVKAASSTTVNLSCQVDESGKQRPSNISWTMQKGSTSVFLSSGRVEINGTALTIPSVQVNDSGWYRCGYMLGKTRRCVEINLQVQAKAVKTTEVPVITTMIAQVTTTKIAGKSMKGDKSSETVTAVVASVITVIAIIAALMGLLVYYRLGTQRVTQQTQMQQADDDIQPDIYETVDDTLSEVNRNSRSNIMSMYQQLPDDSISTFNH</sequence>
<dbReference type="PANTHER" id="PTHR11640">
    <property type="entry name" value="NEPHRIN"/>
    <property type="match status" value="1"/>
</dbReference>
<evidence type="ECO:0000256" key="6">
    <source>
        <dbReference type="SAM" id="Phobius"/>
    </source>
</evidence>
<dbReference type="InterPro" id="IPR007110">
    <property type="entry name" value="Ig-like_dom"/>
</dbReference>
<comment type="subcellular location">
    <subcellularLocation>
        <location evidence="1">Membrane</location>
        <topology evidence="1">Single-pass type I membrane protein</topology>
    </subcellularLocation>
</comment>
<dbReference type="PROSITE" id="PS50835">
    <property type="entry name" value="IG_LIKE"/>
    <property type="match status" value="1"/>
</dbReference>
<proteinExistence type="predicted"/>
<dbReference type="InterPro" id="IPR051275">
    <property type="entry name" value="Cell_adhesion_signaling"/>
</dbReference>
<keyword evidence="4" id="KW-0325">Glycoprotein</keyword>
<evidence type="ECO:0000256" key="2">
    <source>
        <dbReference type="ARBA" id="ARBA00023136"/>
    </source>
</evidence>
<dbReference type="EMBL" id="CAWUFR010000045">
    <property type="protein sequence ID" value="CAK6960490.1"/>
    <property type="molecule type" value="Genomic_DNA"/>
</dbReference>
<evidence type="ECO:0000256" key="4">
    <source>
        <dbReference type="ARBA" id="ARBA00023180"/>
    </source>
</evidence>
<keyword evidence="3" id="KW-1015">Disulfide bond</keyword>
<accession>A0AAV1NNC9</accession>
<comment type="caution">
    <text evidence="8">The sequence shown here is derived from an EMBL/GenBank/DDBJ whole genome shotgun (WGS) entry which is preliminary data.</text>
</comment>
<evidence type="ECO:0000256" key="3">
    <source>
        <dbReference type="ARBA" id="ARBA00023157"/>
    </source>
</evidence>